<dbReference type="InterPro" id="IPR005225">
    <property type="entry name" value="Small_GTP-bd"/>
</dbReference>
<dbReference type="SMART" id="SM00174">
    <property type="entry name" value="RHO"/>
    <property type="match status" value="1"/>
</dbReference>
<dbReference type="PRINTS" id="PR00449">
    <property type="entry name" value="RASTRNSFRMNG"/>
</dbReference>
<reference evidence="2" key="1">
    <citation type="submission" date="2022-09" db="EMBL/GenBank/DDBJ databases">
        <title>Actin cytoskeleton and complex cell architecture in an #Asgard archaeon.</title>
        <authorList>
            <person name="Ponce Toledo R.I."/>
            <person name="Schleper C."/>
            <person name="Rodrigues Oliveira T."/>
            <person name="Wollweber F."/>
            <person name="Xu J."/>
            <person name="Rittmann S."/>
            <person name="Klingl A."/>
            <person name="Pilhofer M."/>
        </authorList>
    </citation>
    <scope>NUCLEOTIDE SEQUENCE</scope>
    <source>
        <strain evidence="2">B-35</strain>
    </source>
</reference>
<dbReference type="PROSITE" id="PS51421">
    <property type="entry name" value="RAS"/>
    <property type="match status" value="1"/>
</dbReference>
<gene>
    <name evidence="2" type="ORF">NEF87_001994</name>
</gene>
<dbReference type="PROSITE" id="PS51419">
    <property type="entry name" value="RAB"/>
    <property type="match status" value="1"/>
</dbReference>
<evidence type="ECO:0000313" key="3">
    <source>
        <dbReference type="Proteomes" id="UP001208689"/>
    </source>
</evidence>
<dbReference type="SMART" id="SM00173">
    <property type="entry name" value="RAS"/>
    <property type="match status" value="1"/>
</dbReference>
<sequence>MSSAPDFTYKLLMLGDASVGKTSLTHRYITGVFVDSPRLTIGVDFFSKKIKLANDKKVKLQIWDFGGEERFRFLLPTYSKGSNAALFLYDITSQKTLESLPLWIDIVRKNAGNIPIFLIGSKSDLEDHRVVTKEAALEYSNKHLCTKHLELSAKTGANVEESFEYITELLMDESKKLADTQ</sequence>
<dbReference type="InterPro" id="IPR001806">
    <property type="entry name" value="Small_GTPase"/>
</dbReference>
<name>A0ABY6HT13_9ARCH</name>
<dbReference type="CDD" id="cd00154">
    <property type="entry name" value="Rab"/>
    <property type="match status" value="1"/>
</dbReference>
<dbReference type="InterPro" id="IPR027417">
    <property type="entry name" value="P-loop_NTPase"/>
</dbReference>
<dbReference type="EMBL" id="CP104013">
    <property type="protein sequence ID" value="UYP45709.1"/>
    <property type="molecule type" value="Genomic_DNA"/>
</dbReference>
<keyword evidence="3" id="KW-1185">Reference proteome</keyword>
<dbReference type="NCBIfam" id="TIGR00231">
    <property type="entry name" value="small_GTP"/>
    <property type="match status" value="1"/>
</dbReference>
<dbReference type="Pfam" id="PF00071">
    <property type="entry name" value="Ras"/>
    <property type="match status" value="1"/>
</dbReference>
<dbReference type="SUPFAM" id="SSF52540">
    <property type="entry name" value="P-loop containing nucleoside triphosphate hydrolases"/>
    <property type="match status" value="1"/>
</dbReference>
<dbReference type="Proteomes" id="UP001208689">
    <property type="component" value="Chromosome"/>
</dbReference>
<evidence type="ECO:0008006" key="4">
    <source>
        <dbReference type="Google" id="ProtNLM"/>
    </source>
</evidence>
<dbReference type="SMART" id="SM00176">
    <property type="entry name" value="RAN"/>
    <property type="match status" value="1"/>
</dbReference>
<dbReference type="Gene3D" id="3.40.50.300">
    <property type="entry name" value="P-loop containing nucleotide triphosphate hydrolases"/>
    <property type="match status" value="1"/>
</dbReference>
<dbReference type="SMART" id="SM00175">
    <property type="entry name" value="RAB"/>
    <property type="match status" value="1"/>
</dbReference>
<organism evidence="2 3">
    <name type="scientific">Candidatus Lokiarchaeum ossiferum</name>
    <dbReference type="NCBI Taxonomy" id="2951803"/>
    <lineage>
        <taxon>Archaea</taxon>
        <taxon>Promethearchaeati</taxon>
        <taxon>Promethearchaeota</taxon>
        <taxon>Promethearchaeia</taxon>
        <taxon>Promethearchaeales</taxon>
        <taxon>Promethearchaeaceae</taxon>
        <taxon>Candidatus Lokiarchaeum</taxon>
    </lineage>
</organism>
<evidence type="ECO:0000256" key="1">
    <source>
        <dbReference type="ARBA" id="ARBA00022741"/>
    </source>
</evidence>
<proteinExistence type="predicted"/>
<accession>A0ABY6HT13</accession>
<protein>
    <recommendedName>
        <fullName evidence="4">GTP-binding protein</fullName>
    </recommendedName>
</protein>
<keyword evidence="1" id="KW-0547">Nucleotide-binding</keyword>
<dbReference type="PANTHER" id="PTHR47978">
    <property type="match status" value="1"/>
</dbReference>
<evidence type="ECO:0000313" key="2">
    <source>
        <dbReference type="EMBL" id="UYP45709.1"/>
    </source>
</evidence>